<evidence type="ECO:0000256" key="10">
    <source>
        <dbReference type="ARBA" id="ARBA00023157"/>
    </source>
</evidence>
<dbReference type="GO" id="GO:0016603">
    <property type="term" value="F:glutaminyl-peptide cyclotransferase activity"/>
    <property type="evidence" value="ECO:0007669"/>
    <property type="project" value="UniProtKB-EC"/>
</dbReference>
<dbReference type="InterPro" id="IPR007484">
    <property type="entry name" value="Peptidase_M28"/>
</dbReference>
<evidence type="ECO:0000256" key="1">
    <source>
        <dbReference type="ARBA" id="ARBA00000001"/>
    </source>
</evidence>
<keyword evidence="8" id="KW-0479">Metal-binding</keyword>
<evidence type="ECO:0000256" key="6">
    <source>
        <dbReference type="ARBA" id="ARBA00022525"/>
    </source>
</evidence>
<evidence type="ECO:0000256" key="8">
    <source>
        <dbReference type="ARBA" id="ARBA00022723"/>
    </source>
</evidence>
<dbReference type="Pfam" id="PF04389">
    <property type="entry name" value="Peptidase_M28"/>
    <property type="match status" value="1"/>
</dbReference>
<dbReference type="AlphaFoldDB" id="A0ABD0Y1Q2"/>
<comment type="subcellular location">
    <subcellularLocation>
        <location evidence="2">Secreted</location>
    </subcellularLocation>
</comment>
<dbReference type="Gene3D" id="3.40.630.10">
    <property type="entry name" value="Zn peptidases"/>
    <property type="match status" value="1"/>
</dbReference>
<dbReference type="GO" id="GO:0046872">
    <property type="term" value="F:metal ion binding"/>
    <property type="evidence" value="ECO:0007669"/>
    <property type="project" value="UniProtKB-KW"/>
</dbReference>
<evidence type="ECO:0000256" key="5">
    <source>
        <dbReference type="ARBA" id="ARBA00016861"/>
    </source>
</evidence>
<reference evidence="14 15" key="1">
    <citation type="submission" date="2024-07" db="EMBL/GenBank/DDBJ databases">
        <title>Chromosome-level genome assembly of the water stick insect Ranatra chinensis (Heteroptera: Nepidae).</title>
        <authorList>
            <person name="Liu X."/>
        </authorList>
    </citation>
    <scope>NUCLEOTIDE SEQUENCE [LARGE SCALE GENOMIC DNA]</scope>
    <source>
        <strain evidence="14">Cailab_2021Rc</strain>
        <tissue evidence="14">Muscle</tissue>
    </source>
</reference>
<comment type="function">
    <text evidence="12">Acts as a glutaminyl-peptide cyclotransferase. Responsible for the biosynthesis of pyroglutamyl peptides. Might be more efficient in the conversion of tri and tetrapeptides in vitro. Might have a relative preference for substrates containing hydrophobic amino acids in vitro.</text>
</comment>
<keyword evidence="9" id="KW-0862">Zinc</keyword>
<feature type="domain" description="Peptidase M28" evidence="13">
    <location>
        <begin position="48"/>
        <end position="270"/>
    </location>
</feature>
<evidence type="ECO:0000256" key="4">
    <source>
        <dbReference type="ARBA" id="ARBA00012012"/>
    </source>
</evidence>
<dbReference type="PANTHER" id="PTHR12283:SF6">
    <property type="entry name" value="GLUTAMINYL-PEPTIDE CYCLOTRANSFERASE-RELATED"/>
    <property type="match status" value="1"/>
</dbReference>
<dbReference type="InterPro" id="IPR037457">
    <property type="entry name" value="M28_QC"/>
</dbReference>
<sequence>MIPRVVGTRNHEKVKQFLIDELRRLGWSVDTDEFVGSTPNLGDLKFTNVIGKMNPRATRYLALACHYDSKYFPDGGEVFLGATDSAAPCAMLLAIAASLRNRPPIDDESDLSLMLMFLDGEEAFHHWSETDSLYGARNLAAKWSNTPFPESNSATNHLHRIDLMMLVDLVGAENPVFYSYFRDTSRWHSLLCNIERRLRTVNIIPQKRPLSFVEKSTYSFIEDDHIPFMERGVPILHIIPNPFPSVWHTPGDNATVLDFQTIRSVTNILQVFVCAYLDGETRI</sequence>
<dbReference type="FunFam" id="3.40.630.10:FF:000029">
    <property type="entry name" value="Glutaminyl-peptide cyclotransferase"/>
    <property type="match status" value="1"/>
</dbReference>
<dbReference type="CDD" id="cd03880">
    <property type="entry name" value="M28_QC_like"/>
    <property type="match status" value="1"/>
</dbReference>
<keyword evidence="15" id="KW-1185">Reference proteome</keyword>
<keyword evidence="7" id="KW-0808">Transferase</keyword>
<dbReference type="SUPFAM" id="SSF53187">
    <property type="entry name" value="Zn-dependent exopeptidases"/>
    <property type="match status" value="1"/>
</dbReference>
<accession>A0ABD0Y1Q2</accession>
<evidence type="ECO:0000256" key="3">
    <source>
        <dbReference type="ARBA" id="ARBA00006014"/>
    </source>
</evidence>
<dbReference type="EMBL" id="JBFDAA010000016">
    <property type="protein sequence ID" value="KAL1117406.1"/>
    <property type="molecule type" value="Genomic_DNA"/>
</dbReference>
<evidence type="ECO:0000256" key="9">
    <source>
        <dbReference type="ARBA" id="ARBA00022833"/>
    </source>
</evidence>
<evidence type="ECO:0000313" key="14">
    <source>
        <dbReference type="EMBL" id="KAL1117406.1"/>
    </source>
</evidence>
<proteinExistence type="inferred from homology"/>
<dbReference type="EC" id="2.3.2.5" evidence="4"/>
<keyword evidence="10" id="KW-1015">Disulfide bond</keyword>
<evidence type="ECO:0000313" key="15">
    <source>
        <dbReference type="Proteomes" id="UP001558652"/>
    </source>
</evidence>
<dbReference type="InterPro" id="IPR040234">
    <property type="entry name" value="QC/QCL"/>
</dbReference>
<evidence type="ECO:0000256" key="11">
    <source>
        <dbReference type="ARBA" id="ARBA00023315"/>
    </source>
</evidence>
<name>A0ABD0Y1Q2_9HEMI</name>
<keyword evidence="11" id="KW-0012">Acyltransferase</keyword>
<evidence type="ECO:0000256" key="12">
    <source>
        <dbReference type="ARBA" id="ARBA00057903"/>
    </source>
</evidence>
<comment type="caution">
    <text evidence="14">The sequence shown here is derived from an EMBL/GenBank/DDBJ whole genome shotgun (WGS) entry which is preliminary data.</text>
</comment>
<dbReference type="GO" id="GO:0005576">
    <property type="term" value="C:extracellular region"/>
    <property type="evidence" value="ECO:0007669"/>
    <property type="project" value="UniProtKB-SubCell"/>
</dbReference>
<keyword evidence="6" id="KW-0964">Secreted</keyword>
<dbReference type="Proteomes" id="UP001558652">
    <property type="component" value="Unassembled WGS sequence"/>
</dbReference>
<comment type="catalytic activity">
    <reaction evidence="1">
        <text>N-terminal L-glutaminyl-[peptide] = N-terminal 5-oxo-L-prolyl-[peptide] + NH4(+)</text>
        <dbReference type="Rhea" id="RHEA:23652"/>
        <dbReference type="Rhea" id="RHEA-COMP:11736"/>
        <dbReference type="Rhea" id="RHEA-COMP:11846"/>
        <dbReference type="ChEBI" id="CHEBI:28938"/>
        <dbReference type="ChEBI" id="CHEBI:64722"/>
        <dbReference type="ChEBI" id="CHEBI:87215"/>
        <dbReference type="EC" id="2.3.2.5"/>
    </reaction>
</comment>
<comment type="similarity">
    <text evidence="3">Belongs to the glutaminyl-peptide cyclotransferase family.</text>
</comment>
<dbReference type="PANTHER" id="PTHR12283">
    <property type="entry name" value="GLUTAMINYL-PEPTIDE CYCLOTRANSFERASE"/>
    <property type="match status" value="1"/>
</dbReference>
<evidence type="ECO:0000256" key="7">
    <source>
        <dbReference type="ARBA" id="ARBA00022679"/>
    </source>
</evidence>
<organism evidence="14 15">
    <name type="scientific">Ranatra chinensis</name>
    <dbReference type="NCBI Taxonomy" id="642074"/>
    <lineage>
        <taxon>Eukaryota</taxon>
        <taxon>Metazoa</taxon>
        <taxon>Ecdysozoa</taxon>
        <taxon>Arthropoda</taxon>
        <taxon>Hexapoda</taxon>
        <taxon>Insecta</taxon>
        <taxon>Pterygota</taxon>
        <taxon>Neoptera</taxon>
        <taxon>Paraneoptera</taxon>
        <taxon>Hemiptera</taxon>
        <taxon>Heteroptera</taxon>
        <taxon>Panheteroptera</taxon>
        <taxon>Nepomorpha</taxon>
        <taxon>Nepidae</taxon>
        <taxon>Ranatrinae</taxon>
        <taxon>Ranatra</taxon>
    </lineage>
</organism>
<evidence type="ECO:0000256" key="2">
    <source>
        <dbReference type="ARBA" id="ARBA00004613"/>
    </source>
</evidence>
<evidence type="ECO:0000259" key="13">
    <source>
        <dbReference type="Pfam" id="PF04389"/>
    </source>
</evidence>
<gene>
    <name evidence="14" type="ORF">AAG570_004732</name>
</gene>
<protein>
    <recommendedName>
        <fullName evidence="5">Glutaminyl-peptide cyclotransferase</fullName>
        <ecNumber evidence="4">2.3.2.5</ecNumber>
    </recommendedName>
</protein>